<dbReference type="Pfam" id="PF00563">
    <property type="entry name" value="EAL"/>
    <property type="match status" value="1"/>
</dbReference>
<proteinExistence type="predicted"/>
<keyword evidence="3" id="KW-1185">Reference proteome</keyword>
<evidence type="ECO:0000313" key="3">
    <source>
        <dbReference type="Proteomes" id="UP000697927"/>
    </source>
</evidence>
<reference evidence="2 3" key="1">
    <citation type="journal article" date="2020" name="Microorganisms">
        <title>Polyphasic Characterisation of Cedecea colo sp. nov., a New Enteric Bacterium Isolated from the Koala Hindgut.</title>
        <authorList>
            <person name="Boath J.M."/>
            <person name="Dakhal S."/>
            <person name="Van T.T.H."/>
            <person name="Moore R.J."/>
            <person name="Dekiwadia C."/>
            <person name="Macreadie I.G."/>
        </authorList>
    </citation>
    <scope>NUCLEOTIDE SEQUENCE [LARGE SCALE GENOMIC DNA]</scope>
    <source>
        <strain evidence="2 3">ZA</strain>
    </source>
</reference>
<dbReference type="InterPro" id="IPR001633">
    <property type="entry name" value="EAL_dom"/>
</dbReference>
<evidence type="ECO:0000313" key="2">
    <source>
        <dbReference type="EMBL" id="NIY49146.1"/>
    </source>
</evidence>
<name>A0ABX0VQ12_9ENTR</name>
<sequence length="238" mass="26765">MIVSLDIVYHSHFCFLPIRLPEGQLFAVQVITNFIGADTPVRIPTELVLPHINAEQEVELFCEKLSLLEKYQDFFMTQPFPAWVNINENIADAILSRQPLITRIRRLPFIALTINESFADLNLGSDNLRLREISKLFPLALEDFGAGIATTKPIIDGLFTSIMLDKGFIHKQIHESSFIPFMQAITDQLSPFCRALIIAGIDDEASRTKARLPGFNAMQGNLWPAVPPESLAELLLPH</sequence>
<dbReference type="Proteomes" id="UP000697927">
    <property type="component" value="Unassembled WGS sequence"/>
</dbReference>
<dbReference type="SUPFAM" id="SSF141868">
    <property type="entry name" value="EAL domain-like"/>
    <property type="match status" value="1"/>
</dbReference>
<comment type="caution">
    <text evidence="2">The sequence shown here is derived from an EMBL/GenBank/DDBJ whole genome shotgun (WGS) entry which is preliminary data.</text>
</comment>
<accession>A0ABX0VQ12</accession>
<protein>
    <submittedName>
        <fullName evidence="2">EAL domain-containing protein</fullName>
    </submittedName>
</protein>
<gene>
    <name evidence="2" type="ORF">E2L00_16950</name>
</gene>
<evidence type="ECO:0000259" key="1">
    <source>
        <dbReference type="Pfam" id="PF00563"/>
    </source>
</evidence>
<dbReference type="Gene3D" id="3.20.20.450">
    <property type="entry name" value="EAL domain"/>
    <property type="match status" value="1"/>
</dbReference>
<organism evidence="2 3">
    <name type="scientific">Cedecea colo</name>
    <dbReference type="NCBI Taxonomy" id="2552946"/>
    <lineage>
        <taxon>Bacteria</taxon>
        <taxon>Pseudomonadati</taxon>
        <taxon>Pseudomonadota</taxon>
        <taxon>Gammaproteobacteria</taxon>
        <taxon>Enterobacterales</taxon>
        <taxon>Enterobacteriaceae</taxon>
        <taxon>Cedecea</taxon>
    </lineage>
</organism>
<dbReference type="InterPro" id="IPR035919">
    <property type="entry name" value="EAL_sf"/>
</dbReference>
<feature type="domain" description="EAL" evidence="1">
    <location>
        <begin position="20"/>
        <end position="223"/>
    </location>
</feature>
<dbReference type="EMBL" id="SOYS01000009">
    <property type="protein sequence ID" value="NIY49146.1"/>
    <property type="molecule type" value="Genomic_DNA"/>
</dbReference>